<dbReference type="RefSeq" id="WP_011508944.1">
    <property type="nucleotide sequence ID" value="NC_007964.1"/>
</dbReference>
<dbReference type="EMBL" id="CP000319">
    <property type="protein sequence ID" value="ABE61240.1"/>
    <property type="molecule type" value="Genomic_DNA"/>
</dbReference>
<dbReference type="InterPro" id="IPR023374">
    <property type="entry name" value="AttH-like_dom_sf"/>
</dbReference>
<keyword evidence="3" id="KW-1185">Reference proteome</keyword>
<gene>
    <name evidence="2" type="ordered locus">Nham_0344</name>
</gene>
<dbReference type="PANTHER" id="PTHR38591">
    <property type="entry name" value="HYDROLASE"/>
    <property type="match status" value="1"/>
</dbReference>
<dbReference type="Pfam" id="PF07143">
    <property type="entry name" value="CrtC"/>
    <property type="match status" value="1"/>
</dbReference>
<dbReference type="OrthoDB" id="9770826at2"/>
<dbReference type="Pfam" id="PF17186">
    <property type="entry name" value="Lipocalin_9"/>
    <property type="match status" value="1"/>
</dbReference>
<reference evidence="2 3" key="1">
    <citation type="submission" date="2006-03" db="EMBL/GenBank/DDBJ databases">
        <title>Complete sequence of chromosome of Nitrobacter hamburgensis X14.</title>
        <authorList>
            <consortium name="US DOE Joint Genome Institute"/>
            <person name="Copeland A."/>
            <person name="Lucas S."/>
            <person name="Lapidus A."/>
            <person name="Barry K."/>
            <person name="Detter J.C."/>
            <person name="Glavina del Rio T."/>
            <person name="Hammon N."/>
            <person name="Israni S."/>
            <person name="Dalin E."/>
            <person name="Tice H."/>
            <person name="Pitluck S."/>
            <person name="Chain P."/>
            <person name="Malfatti S."/>
            <person name="Shin M."/>
            <person name="Vergez L."/>
            <person name="Schmutz J."/>
            <person name="Larimer F."/>
            <person name="Land M."/>
            <person name="Hauser L."/>
            <person name="Kyrpides N."/>
            <person name="Ivanova N."/>
            <person name="Ward B."/>
            <person name="Arp D."/>
            <person name="Klotz M."/>
            <person name="Stein L."/>
            <person name="O'Mullan G."/>
            <person name="Starkenburg S."/>
            <person name="Sayavedra L."/>
            <person name="Poret-Peterson A.T."/>
            <person name="Gentry M.E."/>
            <person name="Bruce D."/>
            <person name="Richardson P."/>
        </authorList>
    </citation>
    <scope>NUCLEOTIDE SEQUENCE [LARGE SCALE GENOMIC DNA]</scope>
    <source>
        <strain evidence="3">DSM 10229 / NCIMB 13809 / X14</strain>
    </source>
</reference>
<proteinExistence type="predicted"/>
<dbReference type="STRING" id="323097.Nham_0344"/>
<sequence length="362" mass="39763">MSVSAKISRRAFATGLAVVAFGRKVSLAQGFAGLGGEASGFAAVTPGRSFVFPADHAPHPDYRIEWWYLTANLSDAEGRAYGAQWTLFRQAMQPGPQRDGWANQQIWMGHAAVTRADTHRYSETFARGGVGQAGAEADPFRAWIDSWQMRGLDGMSAMNIAPLQINATGADFSYTLRLDADKALVLEGDAGYSRKSERGQASYYYSQPYFTADGTVTIDGKSVSVSGQAWMDREWSSQPLAPDQTGWDWFSLHLGTGEKLMLFRLRQTDAKPSFAGNWIGPDGQSVALSPESIEMTPIAMTEVADRKLPTSWRIAVRDRGLAIETLPLYARSWMGTSFSYWEGPVSFTGTHRGIGYLEMTGY</sequence>
<protein>
    <recommendedName>
        <fullName evidence="1">AttH domain-containing protein</fullName>
    </recommendedName>
</protein>
<evidence type="ECO:0000313" key="3">
    <source>
        <dbReference type="Proteomes" id="UP000001953"/>
    </source>
</evidence>
<dbReference type="PANTHER" id="PTHR38591:SF1">
    <property type="entry name" value="BLL1000 PROTEIN"/>
    <property type="match status" value="1"/>
</dbReference>
<evidence type="ECO:0000259" key="1">
    <source>
        <dbReference type="Pfam" id="PF07143"/>
    </source>
</evidence>
<dbReference type="Gene3D" id="2.40.370.10">
    <property type="entry name" value="AttH-like domain"/>
    <property type="match status" value="2"/>
</dbReference>
<evidence type="ECO:0000313" key="2">
    <source>
        <dbReference type="EMBL" id="ABE61240.1"/>
    </source>
</evidence>
<dbReference type="KEGG" id="nha:Nham_0344"/>
<dbReference type="HOGENOM" id="CLU_040626_0_0_5"/>
<organism evidence="2 3">
    <name type="scientific">Nitrobacter hamburgensis (strain DSM 10229 / NCIMB 13809 / X14)</name>
    <dbReference type="NCBI Taxonomy" id="323097"/>
    <lineage>
        <taxon>Bacteria</taxon>
        <taxon>Pseudomonadati</taxon>
        <taxon>Pseudomonadota</taxon>
        <taxon>Alphaproteobacteria</taxon>
        <taxon>Hyphomicrobiales</taxon>
        <taxon>Nitrobacteraceae</taxon>
        <taxon>Nitrobacter</taxon>
    </lineage>
</organism>
<dbReference type="SUPFAM" id="SSF159245">
    <property type="entry name" value="AttH-like"/>
    <property type="match status" value="1"/>
</dbReference>
<dbReference type="AlphaFoldDB" id="Q1QRA7"/>
<dbReference type="eggNOG" id="COG5621">
    <property type="taxonomic scope" value="Bacteria"/>
</dbReference>
<dbReference type="Proteomes" id="UP000001953">
    <property type="component" value="Chromosome"/>
</dbReference>
<accession>Q1QRA7</accession>
<feature type="domain" description="AttH" evidence="1">
    <location>
        <begin position="64"/>
        <end position="237"/>
    </location>
</feature>
<dbReference type="InterPro" id="IPR010791">
    <property type="entry name" value="AttH_dom"/>
</dbReference>
<name>Q1QRA7_NITHX</name>